<gene>
    <name evidence="1" type="ORF">N7U68_11350</name>
</gene>
<organism evidence="1 2">
    <name type="scientific">Roseovarius pelagicus</name>
    <dbReference type="NCBI Taxonomy" id="2980108"/>
    <lineage>
        <taxon>Bacteria</taxon>
        <taxon>Pseudomonadati</taxon>
        <taxon>Pseudomonadota</taxon>
        <taxon>Alphaproteobacteria</taxon>
        <taxon>Rhodobacterales</taxon>
        <taxon>Roseobacteraceae</taxon>
        <taxon>Roseovarius</taxon>
    </lineage>
</organism>
<dbReference type="EMBL" id="CP106738">
    <property type="protein sequence ID" value="UXX81728.1"/>
    <property type="molecule type" value="Genomic_DNA"/>
</dbReference>
<dbReference type="SUPFAM" id="SSF47148">
    <property type="entry name" value="Diol dehydratase, gamma subunit"/>
    <property type="match status" value="1"/>
</dbReference>
<evidence type="ECO:0000313" key="2">
    <source>
        <dbReference type="Proteomes" id="UP001064087"/>
    </source>
</evidence>
<evidence type="ECO:0000313" key="1">
    <source>
        <dbReference type="EMBL" id="UXX81728.1"/>
    </source>
</evidence>
<name>A0ABY6D6J8_9RHOB</name>
<dbReference type="Proteomes" id="UP001064087">
    <property type="component" value="Chromosome"/>
</dbReference>
<reference evidence="1" key="1">
    <citation type="submission" date="2022-10" db="EMBL/GenBank/DDBJ databases">
        <title>Roseovarius pelagicus sp. nov., isolated from Arctic seawater.</title>
        <authorList>
            <person name="Hong Y.W."/>
            <person name="Hwang C.Y."/>
        </authorList>
    </citation>
    <scope>NUCLEOTIDE SEQUENCE</scope>
    <source>
        <strain evidence="1">HL-MP18</strain>
    </source>
</reference>
<dbReference type="Gene3D" id="1.10.1510.20">
    <property type="entry name" value="Propanediol/glycerol dehydratase, small subunit"/>
    <property type="match status" value="1"/>
</dbReference>
<proteinExistence type="predicted"/>
<dbReference type="RefSeq" id="WP_263046864.1">
    <property type="nucleotide sequence ID" value="NZ_CP106738.1"/>
</dbReference>
<accession>A0ABY6D6J8</accession>
<protein>
    <submittedName>
        <fullName evidence="1">Diol dehydratase small subunit</fullName>
    </submittedName>
</protein>
<dbReference type="InterPro" id="IPR036091">
    <property type="entry name" value="Prodiol/glycerol_DeHase__sf_su"/>
</dbReference>
<dbReference type="InterPro" id="IPR003207">
    <property type="entry name" value="Ppandiol/glycerol_DeHydtase_su"/>
</dbReference>
<dbReference type="Pfam" id="PF02287">
    <property type="entry name" value="Dehydratase_SU"/>
    <property type="match status" value="1"/>
</dbReference>
<keyword evidence="2" id="KW-1185">Reference proteome</keyword>
<sequence length="137" mass="15128">MSAKDLYPLAENAPDLIKTPSGKSLSELTVDAVMKDEVTAADFAISAEALGVQAEIADAHNRPALADNFRRAAELVSVPQDVLMETYEMLRPGRSDHSSLCERAEMLRCNYGADLMAKFIEEAADVYERRGIFAKRY</sequence>